<dbReference type="InterPro" id="IPR001054">
    <property type="entry name" value="A/G_cyclase"/>
</dbReference>
<dbReference type="Proteomes" id="UP000494106">
    <property type="component" value="Unassembled WGS sequence"/>
</dbReference>
<keyword evidence="6" id="KW-1133">Transmembrane helix</keyword>
<evidence type="ECO:0000256" key="1">
    <source>
        <dbReference type="ARBA" id="ARBA00004479"/>
    </source>
</evidence>
<comment type="subcellular location">
    <subcellularLocation>
        <location evidence="1">Membrane</location>
        <topology evidence="1">Single-pass type I membrane protein</topology>
    </subcellularLocation>
</comment>
<sequence length="503" mass="56505">MIMSLVPPGGADSPSPRRAVSPLLEMRRPHCTLACDYCAAILEDKFKRSAETRNRGTSPLSVSPRQSLTGEPPWTLPDDDRPDFSALKENIHRINKDCETSTRLDMLLTQVEQYANNLEALVEERTSDYLEEKRKCEELLYQLLPKSVASQLIMGQPVMAETYDQVTIYFSDIIGFTKLSAESTPLEVVDLLNDLYTSFDSVIENFDVYKVETIGDAYMVVSGLPMRNGNRHAAEIARMSLALLNAVRAKTVPHRRGERLLLRIGMHTGPCVAGVVGLKMPRYCLFGDTVNTASRMESHGEALKIHVSPKTKEVLDLYDCFELDCRGEITMKGKGKMTTYWLLGEKQSENHFHSNNVHTNIVNNPSITFQGPDSPASHSLTQSHSPEQNIPDTKESNHRALEIKNERDRIKHEIATFVAKDLINNIDNAVREFRKSQSANFALLNNKPMCNGNEKGLITPTYDKELVISKGKVRDVVNRFNNCVITNDSVSKCMKTKAIKNED</sequence>
<dbReference type="AlphaFoldDB" id="A0A8S0ZHW7"/>
<reference evidence="16 17" key="1">
    <citation type="submission" date="2020-04" db="EMBL/GenBank/DDBJ databases">
        <authorList>
            <person name="Wallbank WR R."/>
            <person name="Pardo Diaz C."/>
            <person name="Kozak K."/>
            <person name="Martin S."/>
            <person name="Jiggins C."/>
            <person name="Moest M."/>
            <person name="Warren A I."/>
            <person name="Byers J.R.P. K."/>
            <person name="Montejo-Kovacevich G."/>
            <person name="Yen C E."/>
        </authorList>
    </citation>
    <scope>NUCLEOTIDE SEQUENCE [LARGE SCALE GENOMIC DNA]</scope>
</reference>
<evidence type="ECO:0000313" key="16">
    <source>
        <dbReference type="EMBL" id="CAB3233379.1"/>
    </source>
</evidence>
<dbReference type="GO" id="GO:0001653">
    <property type="term" value="F:peptide receptor activity"/>
    <property type="evidence" value="ECO:0007669"/>
    <property type="project" value="TreeGrafter"/>
</dbReference>
<keyword evidence="17" id="KW-1185">Reference proteome</keyword>
<protein>
    <recommendedName>
        <fullName evidence="2">guanylate cyclase</fullName>
        <ecNumber evidence="2">4.6.1.2</ecNumber>
    </recommendedName>
</protein>
<evidence type="ECO:0000313" key="17">
    <source>
        <dbReference type="Proteomes" id="UP000494106"/>
    </source>
</evidence>
<evidence type="ECO:0000256" key="4">
    <source>
        <dbReference type="ARBA" id="ARBA00022729"/>
    </source>
</evidence>
<evidence type="ECO:0000256" key="6">
    <source>
        <dbReference type="ARBA" id="ARBA00022989"/>
    </source>
</evidence>
<comment type="caution">
    <text evidence="16">The sequence shown here is derived from an EMBL/GenBank/DDBJ whole genome shotgun (WGS) entry which is preliminary data.</text>
</comment>
<evidence type="ECO:0000256" key="9">
    <source>
        <dbReference type="ARBA" id="ARBA00023170"/>
    </source>
</evidence>
<dbReference type="GO" id="GO:0035556">
    <property type="term" value="P:intracellular signal transduction"/>
    <property type="evidence" value="ECO:0007669"/>
    <property type="project" value="InterPro"/>
</dbReference>
<keyword evidence="12" id="KW-0141">cGMP biosynthesis</keyword>
<dbReference type="GO" id="GO:0004383">
    <property type="term" value="F:guanylate cyclase activity"/>
    <property type="evidence" value="ECO:0007669"/>
    <property type="project" value="UniProtKB-EC"/>
</dbReference>
<dbReference type="SUPFAM" id="SSF55073">
    <property type="entry name" value="Nucleotide cyclase"/>
    <property type="match status" value="1"/>
</dbReference>
<dbReference type="InterPro" id="IPR029787">
    <property type="entry name" value="Nucleotide_cyclase"/>
</dbReference>
<dbReference type="Gene3D" id="6.10.250.780">
    <property type="match status" value="1"/>
</dbReference>
<evidence type="ECO:0000256" key="10">
    <source>
        <dbReference type="ARBA" id="ARBA00023180"/>
    </source>
</evidence>
<organism evidence="16 17">
    <name type="scientific">Arctia plantaginis</name>
    <name type="common">Wood tiger moth</name>
    <name type="synonym">Phalaena plantaginis</name>
    <dbReference type="NCBI Taxonomy" id="874455"/>
    <lineage>
        <taxon>Eukaryota</taxon>
        <taxon>Metazoa</taxon>
        <taxon>Ecdysozoa</taxon>
        <taxon>Arthropoda</taxon>
        <taxon>Hexapoda</taxon>
        <taxon>Insecta</taxon>
        <taxon>Pterygota</taxon>
        <taxon>Neoptera</taxon>
        <taxon>Endopterygota</taxon>
        <taxon>Lepidoptera</taxon>
        <taxon>Glossata</taxon>
        <taxon>Ditrysia</taxon>
        <taxon>Noctuoidea</taxon>
        <taxon>Erebidae</taxon>
        <taxon>Arctiinae</taxon>
        <taxon>Arctia</taxon>
    </lineage>
</organism>
<gene>
    <name evidence="16" type="ORF">APLA_LOCUS5228</name>
</gene>
<evidence type="ECO:0000256" key="5">
    <source>
        <dbReference type="ARBA" id="ARBA00022741"/>
    </source>
</evidence>
<keyword evidence="4" id="KW-0732">Signal</keyword>
<dbReference type="PANTHER" id="PTHR11920">
    <property type="entry name" value="GUANYLYL CYCLASE"/>
    <property type="match status" value="1"/>
</dbReference>
<dbReference type="GO" id="GO:0007168">
    <property type="term" value="P:receptor guanylyl cyclase signaling pathway"/>
    <property type="evidence" value="ECO:0007669"/>
    <property type="project" value="TreeGrafter"/>
</dbReference>
<dbReference type="EMBL" id="CADEBC010000479">
    <property type="protein sequence ID" value="CAB3233379.1"/>
    <property type="molecule type" value="Genomic_DNA"/>
</dbReference>
<accession>A0A8S0ZHW7</accession>
<dbReference type="InterPro" id="IPR018297">
    <property type="entry name" value="A/G_cyclase_CS"/>
</dbReference>
<comment type="similarity">
    <text evidence="13">Belongs to the adenylyl cyclase class-4/guanylyl cyclase family.</text>
</comment>
<dbReference type="GO" id="GO:0005525">
    <property type="term" value="F:GTP binding"/>
    <property type="evidence" value="ECO:0007669"/>
    <property type="project" value="UniProtKB-KW"/>
</dbReference>
<dbReference type="FunFam" id="3.30.70.1230:FF:000004">
    <property type="entry name" value="Guanylate cyclase"/>
    <property type="match status" value="1"/>
</dbReference>
<keyword evidence="7" id="KW-0342">GTP-binding</keyword>
<dbReference type="SMART" id="SM00044">
    <property type="entry name" value="CYCc"/>
    <property type="match status" value="1"/>
</dbReference>
<keyword evidence="10" id="KW-0325">Glycoprotein</keyword>
<evidence type="ECO:0000256" key="11">
    <source>
        <dbReference type="ARBA" id="ARBA00023239"/>
    </source>
</evidence>
<name>A0A8S0ZHW7_ARCPL</name>
<dbReference type="InterPro" id="IPR050401">
    <property type="entry name" value="Cyclic_nucleotide_synthase"/>
</dbReference>
<evidence type="ECO:0000256" key="3">
    <source>
        <dbReference type="ARBA" id="ARBA00022692"/>
    </source>
</evidence>
<keyword evidence="8" id="KW-0472">Membrane</keyword>
<evidence type="ECO:0000256" key="14">
    <source>
        <dbReference type="SAM" id="MobiDB-lite"/>
    </source>
</evidence>
<evidence type="ECO:0000256" key="2">
    <source>
        <dbReference type="ARBA" id="ARBA00012202"/>
    </source>
</evidence>
<keyword evidence="5" id="KW-0547">Nucleotide-binding</keyword>
<evidence type="ECO:0000256" key="13">
    <source>
        <dbReference type="RuleBase" id="RU000405"/>
    </source>
</evidence>
<dbReference type="EC" id="4.6.1.2" evidence="2"/>
<evidence type="ECO:0000259" key="15">
    <source>
        <dbReference type="PROSITE" id="PS50125"/>
    </source>
</evidence>
<feature type="region of interest" description="Disordered" evidence="14">
    <location>
        <begin position="50"/>
        <end position="82"/>
    </location>
</feature>
<dbReference type="PROSITE" id="PS00452">
    <property type="entry name" value="GUANYLATE_CYCLASE_1"/>
    <property type="match status" value="1"/>
</dbReference>
<proteinExistence type="inferred from homology"/>
<feature type="compositionally biased region" description="Polar residues" evidence="14">
    <location>
        <begin position="55"/>
        <end position="69"/>
    </location>
</feature>
<dbReference type="PROSITE" id="PS50125">
    <property type="entry name" value="GUANYLATE_CYCLASE_2"/>
    <property type="match status" value="1"/>
</dbReference>
<dbReference type="Gene3D" id="3.30.70.1230">
    <property type="entry name" value="Nucleotide cyclase"/>
    <property type="match status" value="1"/>
</dbReference>
<feature type="compositionally biased region" description="Polar residues" evidence="14">
    <location>
        <begin position="365"/>
        <end position="391"/>
    </location>
</feature>
<dbReference type="OrthoDB" id="60033at2759"/>
<feature type="region of interest" description="Disordered" evidence="14">
    <location>
        <begin position="365"/>
        <end position="397"/>
    </location>
</feature>
<dbReference type="PANTHER" id="PTHR11920:SF494">
    <property type="entry name" value="ATRIAL NATRIURETIC PEPTIDE RECEPTOR 2"/>
    <property type="match status" value="1"/>
</dbReference>
<dbReference type="GO" id="GO:0005886">
    <property type="term" value="C:plasma membrane"/>
    <property type="evidence" value="ECO:0007669"/>
    <property type="project" value="TreeGrafter"/>
</dbReference>
<keyword evidence="9" id="KW-0675">Receptor</keyword>
<dbReference type="CDD" id="cd07302">
    <property type="entry name" value="CHD"/>
    <property type="match status" value="1"/>
</dbReference>
<dbReference type="GO" id="GO:0004016">
    <property type="term" value="F:adenylate cyclase activity"/>
    <property type="evidence" value="ECO:0007669"/>
    <property type="project" value="TreeGrafter"/>
</dbReference>
<evidence type="ECO:0000256" key="7">
    <source>
        <dbReference type="ARBA" id="ARBA00023134"/>
    </source>
</evidence>
<evidence type="ECO:0000256" key="12">
    <source>
        <dbReference type="ARBA" id="ARBA00023293"/>
    </source>
</evidence>
<dbReference type="Pfam" id="PF00211">
    <property type="entry name" value="Guanylate_cyc"/>
    <property type="match status" value="1"/>
</dbReference>
<feature type="domain" description="Guanylate cyclase" evidence="15">
    <location>
        <begin position="167"/>
        <end position="297"/>
    </location>
</feature>
<evidence type="ECO:0000256" key="8">
    <source>
        <dbReference type="ARBA" id="ARBA00023136"/>
    </source>
</evidence>
<keyword evidence="11 13" id="KW-0456">Lyase</keyword>
<keyword evidence="3" id="KW-0812">Transmembrane</keyword>